<feature type="domain" description="SPOR" evidence="1">
    <location>
        <begin position="28"/>
        <end position="99"/>
    </location>
</feature>
<gene>
    <name evidence="2" type="ORF">Mterra_00695</name>
</gene>
<reference evidence="2 3" key="1">
    <citation type="submission" date="2018-08" db="EMBL/GenBank/DDBJ databases">
        <title>Meiothermus terrae DSM 26712 genome sequencing project.</title>
        <authorList>
            <person name="Da Costa M.S."/>
            <person name="Albuquerque L."/>
            <person name="Raposo P."/>
            <person name="Froufe H.J.C."/>
            <person name="Barroso C.S."/>
            <person name="Egas C."/>
        </authorList>
    </citation>
    <scope>NUCLEOTIDE SEQUENCE [LARGE SCALE GENOMIC DNA]</scope>
    <source>
        <strain evidence="2 3">DSM 26712</strain>
    </source>
</reference>
<dbReference type="InterPro" id="IPR007730">
    <property type="entry name" value="SPOR-like_dom"/>
</dbReference>
<proteinExistence type="predicted"/>
<dbReference type="EMBL" id="QXDL01000016">
    <property type="protein sequence ID" value="RIH90078.1"/>
    <property type="molecule type" value="Genomic_DNA"/>
</dbReference>
<dbReference type="SUPFAM" id="SSF110997">
    <property type="entry name" value="Sporulation related repeat"/>
    <property type="match status" value="1"/>
</dbReference>
<organism evidence="2 3">
    <name type="scientific">Calidithermus terrae</name>
    <dbReference type="NCBI Taxonomy" id="1408545"/>
    <lineage>
        <taxon>Bacteria</taxon>
        <taxon>Thermotogati</taxon>
        <taxon>Deinococcota</taxon>
        <taxon>Deinococci</taxon>
        <taxon>Thermales</taxon>
        <taxon>Thermaceae</taxon>
        <taxon>Calidithermus</taxon>
    </lineage>
</organism>
<evidence type="ECO:0000259" key="1">
    <source>
        <dbReference type="PROSITE" id="PS51724"/>
    </source>
</evidence>
<dbReference type="Proteomes" id="UP000265715">
    <property type="component" value="Unassembled WGS sequence"/>
</dbReference>
<dbReference type="PROSITE" id="PS51724">
    <property type="entry name" value="SPOR"/>
    <property type="match status" value="1"/>
</dbReference>
<accession>A0A399F1H2</accession>
<dbReference type="InterPro" id="IPR036680">
    <property type="entry name" value="SPOR-like_sf"/>
</dbReference>
<dbReference type="GO" id="GO:0042834">
    <property type="term" value="F:peptidoglycan binding"/>
    <property type="evidence" value="ECO:0007669"/>
    <property type="project" value="InterPro"/>
</dbReference>
<comment type="caution">
    <text evidence="2">The sequence shown here is derived from an EMBL/GenBank/DDBJ whole genome shotgun (WGS) entry which is preliminary data.</text>
</comment>
<sequence>MARGFAGAQVYRGARPAAQPAQPAPQAQPSAAPRYVQVGAFKTQASADALLEKLRSEGLPVVLVKDGSLLKVRVGPLGEGREEVVARLKALGLPTLAVP</sequence>
<dbReference type="Gene3D" id="3.30.70.1070">
    <property type="entry name" value="Sporulation related repeat"/>
    <property type="match status" value="1"/>
</dbReference>
<evidence type="ECO:0000313" key="3">
    <source>
        <dbReference type="Proteomes" id="UP000265715"/>
    </source>
</evidence>
<name>A0A399F1H2_9DEIN</name>
<keyword evidence="3" id="KW-1185">Reference proteome</keyword>
<dbReference type="AlphaFoldDB" id="A0A399F1H2"/>
<evidence type="ECO:0000313" key="2">
    <source>
        <dbReference type="EMBL" id="RIH90078.1"/>
    </source>
</evidence>
<protein>
    <submittedName>
        <fullName evidence="2">Sporulation related domain protein</fullName>
    </submittedName>
</protein>
<dbReference type="Pfam" id="PF05036">
    <property type="entry name" value="SPOR"/>
    <property type="match status" value="1"/>
</dbReference>